<evidence type="ECO:0000259" key="1">
    <source>
        <dbReference type="Pfam" id="PF00095"/>
    </source>
</evidence>
<dbReference type="InterPro" id="IPR008197">
    <property type="entry name" value="WAP_dom"/>
</dbReference>
<organism evidence="2">
    <name type="scientific">Darwinula stevensoni</name>
    <dbReference type="NCBI Taxonomy" id="69355"/>
    <lineage>
        <taxon>Eukaryota</taxon>
        <taxon>Metazoa</taxon>
        <taxon>Ecdysozoa</taxon>
        <taxon>Arthropoda</taxon>
        <taxon>Crustacea</taxon>
        <taxon>Oligostraca</taxon>
        <taxon>Ostracoda</taxon>
        <taxon>Podocopa</taxon>
        <taxon>Podocopida</taxon>
        <taxon>Darwinulocopina</taxon>
        <taxon>Darwinuloidea</taxon>
        <taxon>Darwinulidae</taxon>
        <taxon>Darwinula</taxon>
    </lineage>
</organism>
<name>A0A7R9AEZ2_9CRUS</name>
<protein>
    <recommendedName>
        <fullName evidence="1">WAP domain-containing protein</fullName>
    </recommendedName>
</protein>
<dbReference type="Pfam" id="PF00095">
    <property type="entry name" value="WAP"/>
    <property type="match status" value="1"/>
</dbReference>
<accession>A0A7R9AEZ2</accession>
<evidence type="ECO:0000313" key="2">
    <source>
        <dbReference type="EMBL" id="CAD7252856.1"/>
    </source>
</evidence>
<sequence>MGSSRLVRPSRMPGARTNEKLEWECQINESGAWRTRLVTDSNSGTIRERGSNILGGIKREKMRGNTEGSMGFKRGRLLGLDRSQTQCRKRFSAPANMASFLLYSVVLLWRIIGDATPVDSDGLNSSMNETREVVQKPGFCNYYMPGLPTGFKQPVDFMPNRCLDDGYCADDLKCCPIDDYIWDCSSPVAQEVTEKIPRQEPLAVASPIREGYCPDGMEDVLNPFSSPEVIDRRGCTFDVSCPGNQKCCPDKDRVWRCVAPAAAKVTQIPADLLVPQCPVLNLTLPQEDCNLFGGEAFQACTKNEDCVIPYRRCCRVESCGGGLYCLIPLDDPMALVAH</sequence>
<dbReference type="SUPFAM" id="SSF57256">
    <property type="entry name" value="Elafin-like"/>
    <property type="match status" value="1"/>
</dbReference>
<evidence type="ECO:0000313" key="3">
    <source>
        <dbReference type="Proteomes" id="UP000677054"/>
    </source>
</evidence>
<feature type="domain" description="WAP" evidence="1">
    <location>
        <begin position="210"/>
        <end position="260"/>
    </location>
</feature>
<dbReference type="EMBL" id="LR904458">
    <property type="protein sequence ID" value="CAD7252856.1"/>
    <property type="molecule type" value="Genomic_DNA"/>
</dbReference>
<proteinExistence type="predicted"/>
<reference evidence="2" key="1">
    <citation type="submission" date="2020-11" db="EMBL/GenBank/DDBJ databases">
        <authorList>
            <person name="Tran Van P."/>
        </authorList>
    </citation>
    <scope>NUCLEOTIDE SEQUENCE</scope>
</reference>
<dbReference type="Gene3D" id="4.10.75.10">
    <property type="entry name" value="Elafin-like"/>
    <property type="match status" value="1"/>
</dbReference>
<dbReference type="EMBL" id="CAJPEV010004941">
    <property type="protein sequence ID" value="CAG0902523.1"/>
    <property type="molecule type" value="Genomic_DNA"/>
</dbReference>
<dbReference type="GO" id="GO:0030414">
    <property type="term" value="F:peptidase inhibitor activity"/>
    <property type="evidence" value="ECO:0007669"/>
    <property type="project" value="InterPro"/>
</dbReference>
<dbReference type="InterPro" id="IPR036645">
    <property type="entry name" value="Elafin-like_sf"/>
</dbReference>
<dbReference type="Proteomes" id="UP000677054">
    <property type="component" value="Unassembled WGS sequence"/>
</dbReference>
<gene>
    <name evidence="2" type="ORF">DSTB1V02_LOCUS12607</name>
</gene>
<dbReference type="GO" id="GO:0005576">
    <property type="term" value="C:extracellular region"/>
    <property type="evidence" value="ECO:0007669"/>
    <property type="project" value="InterPro"/>
</dbReference>
<keyword evidence="3" id="KW-1185">Reference proteome</keyword>
<dbReference type="AlphaFoldDB" id="A0A7R9AEZ2"/>